<evidence type="ECO:0000313" key="6">
    <source>
        <dbReference type="Proteomes" id="UP001205035"/>
    </source>
</evidence>
<accession>A0AAJ1CI99</accession>
<keyword evidence="2" id="KW-0540">Nuclease</keyword>
<dbReference type="Proteomes" id="UP001205035">
    <property type="component" value="Unassembled WGS sequence"/>
</dbReference>
<protein>
    <submittedName>
        <fullName evidence="5">VRR-NUC domain-containing protein</fullName>
    </submittedName>
</protein>
<dbReference type="InterPro" id="IPR011856">
    <property type="entry name" value="tRNA_endonuc-like_dom_sf"/>
</dbReference>
<evidence type="ECO:0000313" key="5">
    <source>
        <dbReference type="EMBL" id="MCQ5083847.1"/>
    </source>
</evidence>
<proteinExistence type="predicted"/>
<dbReference type="EMBL" id="JANGBQ010000024">
    <property type="protein sequence ID" value="MCQ5083847.1"/>
    <property type="molecule type" value="Genomic_DNA"/>
</dbReference>
<dbReference type="GO" id="GO:0004518">
    <property type="term" value="F:nuclease activity"/>
    <property type="evidence" value="ECO:0007669"/>
    <property type="project" value="UniProtKB-KW"/>
</dbReference>
<reference evidence="5" key="1">
    <citation type="submission" date="2022-06" db="EMBL/GenBank/DDBJ databases">
        <title>Isolation of gut microbiota from human fecal samples.</title>
        <authorList>
            <person name="Pamer E.G."/>
            <person name="Barat B."/>
            <person name="Waligurski E."/>
            <person name="Medina S."/>
            <person name="Paddock L."/>
            <person name="Mostad J."/>
        </authorList>
    </citation>
    <scope>NUCLEOTIDE SEQUENCE</scope>
    <source>
        <strain evidence="5">DFI.6.22</strain>
    </source>
</reference>
<evidence type="ECO:0000256" key="2">
    <source>
        <dbReference type="ARBA" id="ARBA00022722"/>
    </source>
</evidence>
<dbReference type="GO" id="GO:0003676">
    <property type="term" value="F:nucleic acid binding"/>
    <property type="evidence" value="ECO:0007669"/>
    <property type="project" value="InterPro"/>
</dbReference>
<dbReference type="AlphaFoldDB" id="A0AAJ1CI99"/>
<dbReference type="InterPro" id="IPR014883">
    <property type="entry name" value="VRR_NUC"/>
</dbReference>
<name>A0AAJ1CI99_9BACT</name>
<evidence type="ECO:0000256" key="1">
    <source>
        <dbReference type="ARBA" id="ARBA00001946"/>
    </source>
</evidence>
<dbReference type="Gene3D" id="3.40.1350.10">
    <property type="match status" value="1"/>
</dbReference>
<comment type="cofactor">
    <cofactor evidence="1">
        <name>Mg(2+)</name>
        <dbReference type="ChEBI" id="CHEBI:18420"/>
    </cofactor>
</comment>
<evidence type="ECO:0000259" key="4">
    <source>
        <dbReference type="Pfam" id="PF08774"/>
    </source>
</evidence>
<sequence length="95" mass="10487">MAKLLFAVPNGGSRSKVEAAIMQGEGVTPGVSDLILLVARGNYNGLCIEMKTESRGSRQSDNQKAWQVLVEAQGYKYVVCRSIEQFMSEINNYLK</sequence>
<comment type="caution">
    <text evidence="5">The sequence shown here is derived from an EMBL/GenBank/DDBJ whole genome shotgun (WGS) entry which is preliminary data.</text>
</comment>
<dbReference type="Pfam" id="PF08774">
    <property type="entry name" value="VRR_NUC"/>
    <property type="match status" value="1"/>
</dbReference>
<dbReference type="GO" id="GO:0016788">
    <property type="term" value="F:hydrolase activity, acting on ester bonds"/>
    <property type="evidence" value="ECO:0007669"/>
    <property type="project" value="InterPro"/>
</dbReference>
<organism evidence="5 6">
    <name type="scientific">Alistipes onderdonkii</name>
    <dbReference type="NCBI Taxonomy" id="328813"/>
    <lineage>
        <taxon>Bacteria</taxon>
        <taxon>Pseudomonadati</taxon>
        <taxon>Bacteroidota</taxon>
        <taxon>Bacteroidia</taxon>
        <taxon>Bacteroidales</taxon>
        <taxon>Rikenellaceae</taxon>
        <taxon>Alistipes</taxon>
    </lineage>
</organism>
<gene>
    <name evidence="5" type="ORF">NE651_13235</name>
</gene>
<feature type="domain" description="VRR-NUC" evidence="4">
    <location>
        <begin position="25"/>
        <end position="82"/>
    </location>
</feature>
<keyword evidence="3" id="KW-0378">Hydrolase</keyword>
<evidence type="ECO:0000256" key="3">
    <source>
        <dbReference type="ARBA" id="ARBA00022801"/>
    </source>
</evidence>